<dbReference type="InterPro" id="IPR036097">
    <property type="entry name" value="HisK_dim/P_sf"/>
</dbReference>
<proteinExistence type="predicted"/>
<dbReference type="InterPro" id="IPR036890">
    <property type="entry name" value="HATPase_C_sf"/>
</dbReference>
<dbReference type="CDD" id="cd00075">
    <property type="entry name" value="HATPase"/>
    <property type="match status" value="1"/>
</dbReference>
<dbReference type="SUPFAM" id="SSF47384">
    <property type="entry name" value="Homodimeric domain of signal transducing histidine kinase"/>
    <property type="match status" value="1"/>
</dbReference>
<evidence type="ECO:0000256" key="4">
    <source>
        <dbReference type="ARBA" id="ARBA00022679"/>
    </source>
</evidence>
<dbReference type="SMART" id="SM00387">
    <property type="entry name" value="HATPase_c"/>
    <property type="match status" value="1"/>
</dbReference>
<evidence type="ECO:0000256" key="5">
    <source>
        <dbReference type="ARBA" id="ARBA00022777"/>
    </source>
</evidence>
<dbReference type="Gene3D" id="3.30.565.10">
    <property type="entry name" value="Histidine kinase-like ATPase, C-terminal domain"/>
    <property type="match status" value="1"/>
</dbReference>
<dbReference type="InterPro" id="IPR004358">
    <property type="entry name" value="Sig_transdc_His_kin-like_C"/>
</dbReference>
<dbReference type="PANTHER" id="PTHR42878">
    <property type="entry name" value="TWO-COMPONENT HISTIDINE KINASE"/>
    <property type="match status" value="1"/>
</dbReference>
<keyword evidence="5" id="KW-0418">Kinase</keyword>
<dbReference type="STRING" id="1123501.Wenmar_03589"/>
<dbReference type="OrthoDB" id="9795133at2"/>
<evidence type="ECO:0000256" key="2">
    <source>
        <dbReference type="ARBA" id="ARBA00012438"/>
    </source>
</evidence>
<dbReference type="AlphaFoldDB" id="A0A0D0NHN6"/>
<dbReference type="PANTHER" id="PTHR42878:SF15">
    <property type="entry name" value="BACTERIOPHYTOCHROME"/>
    <property type="match status" value="1"/>
</dbReference>
<dbReference type="Gene3D" id="1.10.287.130">
    <property type="match status" value="1"/>
</dbReference>
<accession>A0A0D0NHN6</accession>
<dbReference type="InterPro" id="IPR003661">
    <property type="entry name" value="HisK_dim/P_dom"/>
</dbReference>
<dbReference type="Proteomes" id="UP000035100">
    <property type="component" value="Unassembled WGS sequence"/>
</dbReference>
<dbReference type="SUPFAM" id="SSF55874">
    <property type="entry name" value="ATPase domain of HSP90 chaperone/DNA topoisomerase II/histidine kinase"/>
    <property type="match status" value="1"/>
</dbReference>
<dbReference type="InterPro" id="IPR003594">
    <property type="entry name" value="HATPase_dom"/>
</dbReference>
<evidence type="ECO:0000256" key="1">
    <source>
        <dbReference type="ARBA" id="ARBA00000085"/>
    </source>
</evidence>
<dbReference type="EC" id="2.7.13.3" evidence="2"/>
<dbReference type="eggNOG" id="COG4251">
    <property type="taxonomic scope" value="Bacteria"/>
</dbReference>
<dbReference type="InterPro" id="IPR050351">
    <property type="entry name" value="BphY/WalK/GraS-like"/>
</dbReference>
<comment type="caution">
    <text evidence="7">The sequence shown here is derived from an EMBL/GenBank/DDBJ whole genome shotgun (WGS) entry which is preliminary data.</text>
</comment>
<evidence type="ECO:0000313" key="8">
    <source>
        <dbReference type="Proteomes" id="UP000035100"/>
    </source>
</evidence>
<dbReference type="GO" id="GO:0000156">
    <property type="term" value="F:phosphorelay response regulator activity"/>
    <property type="evidence" value="ECO:0007669"/>
    <property type="project" value="TreeGrafter"/>
</dbReference>
<name>A0A0D0NHN6_9RHOB</name>
<sequence>METFTGIAAHDLRGPLLQMQDLSRFLIEDLSETPPDMAEARRLADGISRAAARLDRVVTGTLDYVRAGREEGSALTDLGGIIRDIAAACLPSGARLTVEGELPAVPARPVEMDIVLRNLIDNAVKHHPHRTPTISVTYRPGAGGRAHVVEVADDGPGIPPERRDTLFRPGGTVAGEERGMGLAMVRRLVDGWGGTVDVADAPGGGALFRVAWPG</sequence>
<dbReference type="GO" id="GO:0007234">
    <property type="term" value="P:osmosensory signaling via phosphorelay pathway"/>
    <property type="evidence" value="ECO:0007669"/>
    <property type="project" value="TreeGrafter"/>
</dbReference>
<evidence type="ECO:0000259" key="6">
    <source>
        <dbReference type="PROSITE" id="PS50109"/>
    </source>
</evidence>
<dbReference type="GO" id="GO:0030295">
    <property type="term" value="F:protein kinase activator activity"/>
    <property type="evidence" value="ECO:0007669"/>
    <property type="project" value="TreeGrafter"/>
</dbReference>
<dbReference type="PRINTS" id="PR00344">
    <property type="entry name" value="BCTRLSENSOR"/>
</dbReference>
<gene>
    <name evidence="7" type="ORF">Wenmar_03589</name>
</gene>
<feature type="domain" description="Histidine kinase" evidence="6">
    <location>
        <begin position="7"/>
        <end position="214"/>
    </location>
</feature>
<dbReference type="EMBL" id="AONG01000019">
    <property type="protein sequence ID" value="KIQ67860.1"/>
    <property type="molecule type" value="Genomic_DNA"/>
</dbReference>
<evidence type="ECO:0000256" key="3">
    <source>
        <dbReference type="ARBA" id="ARBA00022553"/>
    </source>
</evidence>
<comment type="catalytic activity">
    <reaction evidence="1">
        <text>ATP + protein L-histidine = ADP + protein N-phospho-L-histidine.</text>
        <dbReference type="EC" id="2.7.13.3"/>
    </reaction>
</comment>
<dbReference type="PROSITE" id="PS50109">
    <property type="entry name" value="HIS_KIN"/>
    <property type="match status" value="1"/>
</dbReference>
<dbReference type="CDD" id="cd00082">
    <property type="entry name" value="HisKA"/>
    <property type="match status" value="1"/>
</dbReference>
<reference evidence="7 8" key="1">
    <citation type="submission" date="2013-01" db="EMBL/GenBank/DDBJ databases">
        <authorList>
            <person name="Fiebig A."/>
            <person name="Goeker M."/>
            <person name="Klenk H.-P.P."/>
        </authorList>
    </citation>
    <scope>NUCLEOTIDE SEQUENCE [LARGE SCALE GENOMIC DNA]</scope>
    <source>
        <strain evidence="7 8">DSM 24838</strain>
    </source>
</reference>
<evidence type="ECO:0000313" key="7">
    <source>
        <dbReference type="EMBL" id="KIQ67860.1"/>
    </source>
</evidence>
<keyword evidence="8" id="KW-1185">Reference proteome</keyword>
<protein>
    <recommendedName>
        <fullName evidence="2">histidine kinase</fullName>
        <ecNumber evidence="2">2.7.13.3</ecNumber>
    </recommendedName>
</protein>
<organism evidence="7 8">
    <name type="scientific">Wenxinia marina DSM 24838</name>
    <dbReference type="NCBI Taxonomy" id="1123501"/>
    <lineage>
        <taxon>Bacteria</taxon>
        <taxon>Pseudomonadati</taxon>
        <taxon>Pseudomonadota</taxon>
        <taxon>Alphaproteobacteria</taxon>
        <taxon>Rhodobacterales</taxon>
        <taxon>Roseobacteraceae</taxon>
        <taxon>Wenxinia</taxon>
    </lineage>
</organism>
<keyword evidence="4" id="KW-0808">Transferase</keyword>
<dbReference type="InterPro" id="IPR005467">
    <property type="entry name" value="His_kinase_dom"/>
</dbReference>
<dbReference type="Pfam" id="PF02518">
    <property type="entry name" value="HATPase_c"/>
    <property type="match status" value="1"/>
</dbReference>
<dbReference type="GO" id="GO:0000155">
    <property type="term" value="F:phosphorelay sensor kinase activity"/>
    <property type="evidence" value="ECO:0007669"/>
    <property type="project" value="InterPro"/>
</dbReference>
<keyword evidence="3" id="KW-0597">Phosphoprotein</keyword>